<dbReference type="EMBL" id="JBFSHR010000020">
    <property type="protein sequence ID" value="MEX6429620.1"/>
    <property type="molecule type" value="Genomic_DNA"/>
</dbReference>
<name>A0ABV3Y2X3_9ACTN</name>
<keyword evidence="2" id="KW-1185">Reference proteome</keyword>
<proteinExistence type="predicted"/>
<organism evidence="1 2">
    <name type="scientific">Ferrimicrobium acidiphilum</name>
    <dbReference type="NCBI Taxonomy" id="121039"/>
    <lineage>
        <taxon>Bacteria</taxon>
        <taxon>Bacillati</taxon>
        <taxon>Actinomycetota</taxon>
        <taxon>Acidimicrobiia</taxon>
        <taxon>Acidimicrobiales</taxon>
        <taxon>Acidimicrobiaceae</taxon>
        <taxon>Ferrimicrobium</taxon>
    </lineage>
</organism>
<evidence type="ECO:0000313" key="1">
    <source>
        <dbReference type="EMBL" id="MEX6429620.1"/>
    </source>
</evidence>
<sequence>MESIALERVIERSFGAFSSLPSRRDGWRVVRTRQGLVCWPTPLPGAQFAPISELLGQVLAVRRFDADSPMTVVWPLSLGLAQNDVLIQVAEFDSVFVRSVPPIRVRKMEGTSLGSFDTAGTRALITPRVVPEELRTIASGAFDGLGEPEYAWYQGGVFAEYLGVPVIGMIGDVLVAGVDPRDQAMAREAEMNPEQLRSFAREIVGILVASRFGRRGRYDFSRVAVGRLMRSLFCREHRRAQPIEFAQVAQGRARAYAAMNDSLYGFGGANDLWLVLEAAAFSRLVPGTQATVYVLDTEPMMVFEELARLVAMPYSIEVREPVDG</sequence>
<gene>
    <name evidence="1" type="ORF">AB6A68_07175</name>
</gene>
<dbReference type="Proteomes" id="UP001560267">
    <property type="component" value="Unassembled WGS sequence"/>
</dbReference>
<accession>A0ABV3Y2X3</accession>
<reference evidence="1 2" key="1">
    <citation type="submission" date="2024-07" db="EMBL/GenBank/DDBJ databases">
        <title>Draft Genome Sequence of Ferrimicrobium acidiphilum Strain YE2023, Isolated from a Pulp of Bioleach Reactor.</title>
        <authorList>
            <person name="Elkina Y.A."/>
            <person name="Bulaeva A.G."/>
            <person name="Beletsky A.V."/>
            <person name="Mardanov A.V."/>
        </authorList>
    </citation>
    <scope>NUCLEOTIDE SEQUENCE [LARGE SCALE GENOMIC DNA]</scope>
    <source>
        <strain evidence="1 2">YE2023</strain>
    </source>
</reference>
<evidence type="ECO:0000313" key="2">
    <source>
        <dbReference type="Proteomes" id="UP001560267"/>
    </source>
</evidence>
<dbReference type="RefSeq" id="WP_298404958.1">
    <property type="nucleotide sequence ID" value="NZ_JBFSHR010000020.1"/>
</dbReference>
<protein>
    <submittedName>
        <fullName evidence="1">Uncharacterized protein</fullName>
    </submittedName>
</protein>
<comment type="caution">
    <text evidence="1">The sequence shown here is derived from an EMBL/GenBank/DDBJ whole genome shotgun (WGS) entry which is preliminary data.</text>
</comment>